<keyword evidence="4" id="KW-0482">Metalloprotease</keyword>
<dbReference type="EMBL" id="QXTF01000001">
    <property type="protein sequence ID" value="RIX32615.1"/>
    <property type="molecule type" value="Genomic_DNA"/>
</dbReference>
<name>A0A418Q3X1_9SPHN</name>
<dbReference type="NCBIfam" id="TIGR02421">
    <property type="entry name" value="QEGLA"/>
    <property type="match status" value="1"/>
</dbReference>
<evidence type="ECO:0000313" key="6">
    <source>
        <dbReference type="Proteomes" id="UP000285023"/>
    </source>
</evidence>
<dbReference type="InterPro" id="IPR012548">
    <property type="entry name" value="MATCAP"/>
</dbReference>
<reference evidence="5 6" key="1">
    <citation type="submission" date="2018-09" db="EMBL/GenBank/DDBJ databases">
        <title>Sphingomonas sp. DAC4.</title>
        <authorList>
            <person name="Seo T."/>
        </authorList>
    </citation>
    <scope>NUCLEOTIDE SEQUENCE [LARGE SCALE GENOMIC DNA]</scope>
    <source>
        <strain evidence="5 6">DAC4</strain>
    </source>
</reference>
<evidence type="ECO:0000256" key="2">
    <source>
        <dbReference type="ARBA" id="ARBA00022670"/>
    </source>
</evidence>
<dbReference type="GO" id="GO:0008237">
    <property type="term" value="F:metallopeptidase activity"/>
    <property type="evidence" value="ECO:0007669"/>
    <property type="project" value="UniProtKB-KW"/>
</dbReference>
<dbReference type="AlphaFoldDB" id="A0A418Q3X1"/>
<evidence type="ECO:0000256" key="3">
    <source>
        <dbReference type="ARBA" id="ARBA00022801"/>
    </source>
</evidence>
<evidence type="ECO:0000256" key="1">
    <source>
        <dbReference type="ARBA" id="ARBA00001947"/>
    </source>
</evidence>
<comment type="caution">
    <text evidence="5">The sequence shown here is derived from an EMBL/GenBank/DDBJ whole genome shotgun (WGS) entry which is preliminary data.</text>
</comment>
<comment type="cofactor">
    <cofactor evidence="1">
        <name>Zn(2+)</name>
        <dbReference type="ChEBI" id="CHEBI:29105"/>
    </cofactor>
</comment>
<dbReference type="PANTHER" id="PTHR31817">
    <property type="match status" value="1"/>
</dbReference>
<evidence type="ECO:0000313" key="5">
    <source>
        <dbReference type="EMBL" id="RIX32615.1"/>
    </source>
</evidence>
<gene>
    <name evidence="5" type="ORF">D3M59_06790</name>
</gene>
<keyword evidence="2" id="KW-0645">Protease</keyword>
<proteinExistence type="predicted"/>
<protein>
    <submittedName>
        <fullName evidence="5">Flavohemoglobin expression-modulating QEGLA motif protein</fullName>
    </submittedName>
</protein>
<organism evidence="5 6">
    <name type="scientific">Sphingomonas edaphi</name>
    <dbReference type="NCBI Taxonomy" id="2315689"/>
    <lineage>
        <taxon>Bacteria</taxon>
        <taxon>Pseudomonadati</taxon>
        <taxon>Pseudomonadota</taxon>
        <taxon>Alphaproteobacteria</taxon>
        <taxon>Sphingomonadales</taxon>
        <taxon>Sphingomonadaceae</taxon>
        <taxon>Sphingomonas</taxon>
    </lineage>
</organism>
<dbReference type="PANTHER" id="PTHR31817:SF0">
    <property type="entry name" value="CHROMOSOME UNDETERMINED SCAFFOLD_67, WHOLE GENOME SHOTGUN SEQUENCE"/>
    <property type="match status" value="1"/>
</dbReference>
<dbReference type="SMART" id="SM01154">
    <property type="entry name" value="DUF1704"/>
    <property type="match status" value="1"/>
</dbReference>
<dbReference type="GO" id="GO:0006508">
    <property type="term" value="P:proteolysis"/>
    <property type="evidence" value="ECO:0007669"/>
    <property type="project" value="UniProtKB-KW"/>
</dbReference>
<evidence type="ECO:0000256" key="4">
    <source>
        <dbReference type="ARBA" id="ARBA00023049"/>
    </source>
</evidence>
<accession>A0A418Q3X1</accession>
<dbReference type="Pfam" id="PF08014">
    <property type="entry name" value="MATCAP"/>
    <property type="match status" value="1"/>
</dbReference>
<keyword evidence="6" id="KW-1185">Reference proteome</keyword>
<sequence>MPNQPRLKSVAPPFEAKFSASGALRQGIGESGRAHVDRWLPFLILHRSDDPLSSLARRIAIDSPAYVVWSESDDPEALSAIDAVASAMVNRHGRLLVVTLDDQPLQAAREGSQELPPFVARLAAGDQGHVGRAASILDRALHGVEIDLRHCKVERVPFHPVLPEPFDRLLNGIEGVDRLALRVPQIHRRFDGVDYPGVRHDLAAAFGDALLRTACAFLDDGKTEVPKHYRSLGRSGYIAAALKADKRLDHVARSFDFLLSISPIDTAKAFDRFVATGEGDLPHFHYRPLTVDPDAAKRELYSIDLDTLEDPMLEQLMGEKRREIDAQLTMLATRNTPAFMPASMFLYGTVEAELLADAETILAASSKDPPRGNVVRAMEIASAADALAANYRLANPDFKADIQVRDDIAGLLVSGDKLYIGSDTLMPAHRLDALLAHEVSVHLLTYFNGAAQGLSIFRTGLAGYEGIQEGLGVFAEWATGGLTRTRLRLLAARVIAVQAMLTGATFLDVYRLLRKEHGFSRRGAFGISARVFRSGGLAKDAIYLRGFRDVMTLVRAGASLEPFWLGKIAVRHAGAIEELLQRGLVQAPRFIPSFLSDKGAAARIAGVGKANNFQEMLAGA</sequence>
<dbReference type="InterPro" id="IPR012656">
    <property type="entry name" value="CHP02421_QEGLA"/>
</dbReference>
<keyword evidence="3" id="KW-0378">Hydrolase</keyword>
<dbReference type="GO" id="GO:0080164">
    <property type="term" value="P:regulation of nitric oxide metabolic process"/>
    <property type="evidence" value="ECO:0007669"/>
    <property type="project" value="TreeGrafter"/>
</dbReference>
<dbReference type="Proteomes" id="UP000285023">
    <property type="component" value="Unassembled WGS sequence"/>
</dbReference>